<dbReference type="SUPFAM" id="SSF51735">
    <property type="entry name" value="NAD(P)-binding Rossmann-fold domains"/>
    <property type="match status" value="1"/>
</dbReference>
<gene>
    <name evidence="6" type="ORF">SAMN05661077_1326</name>
</gene>
<dbReference type="SMART" id="SM01002">
    <property type="entry name" value="AlaDh_PNT_C"/>
    <property type="match status" value="1"/>
</dbReference>
<dbReference type="Pfam" id="PF05222">
    <property type="entry name" value="AlaDh_PNT_N"/>
    <property type="match status" value="1"/>
</dbReference>
<dbReference type="GO" id="GO:0042853">
    <property type="term" value="P:L-alanine catabolic process"/>
    <property type="evidence" value="ECO:0007669"/>
    <property type="project" value="InterPro"/>
</dbReference>
<dbReference type="InterPro" id="IPR036291">
    <property type="entry name" value="NAD(P)-bd_dom_sf"/>
</dbReference>
<evidence type="ECO:0000259" key="5">
    <source>
        <dbReference type="SMART" id="SM01003"/>
    </source>
</evidence>
<dbReference type="EC" id="1.4.1.1" evidence="2"/>
<keyword evidence="3" id="KW-0560">Oxidoreductase</keyword>
<dbReference type="PANTHER" id="PTHR42795:SF1">
    <property type="entry name" value="ALANINE DEHYDROGENASE"/>
    <property type="match status" value="1"/>
</dbReference>
<dbReference type="InterPro" id="IPR007698">
    <property type="entry name" value="AlaDH/PNT_NAD(H)-bd"/>
</dbReference>
<evidence type="ECO:0000259" key="4">
    <source>
        <dbReference type="SMART" id="SM01002"/>
    </source>
</evidence>
<dbReference type="AlphaFoldDB" id="A0A1G5DHA5"/>
<evidence type="ECO:0000313" key="7">
    <source>
        <dbReference type="Proteomes" id="UP000183104"/>
    </source>
</evidence>
<comment type="similarity">
    <text evidence="1">Belongs to the AlaDH/PNT family.</text>
</comment>
<dbReference type="SMART" id="SM01003">
    <property type="entry name" value="AlaDh_PNT_N"/>
    <property type="match status" value="1"/>
</dbReference>
<feature type="domain" description="Alanine dehydrogenase/pyridine nucleotide transhydrogenase NAD(H)-binding" evidence="4">
    <location>
        <begin position="152"/>
        <end position="300"/>
    </location>
</feature>
<dbReference type="PANTHER" id="PTHR42795">
    <property type="entry name" value="ALANINE DEHYDROGENASE"/>
    <property type="match status" value="1"/>
</dbReference>
<dbReference type="GO" id="GO:0000286">
    <property type="term" value="F:alanine dehydrogenase activity"/>
    <property type="evidence" value="ECO:0007669"/>
    <property type="project" value="UniProtKB-EC"/>
</dbReference>
<evidence type="ECO:0000256" key="1">
    <source>
        <dbReference type="ARBA" id="ARBA00005689"/>
    </source>
</evidence>
<organism evidence="6 7">
    <name type="scientific">Thiohalorhabdus denitrificans</name>
    <dbReference type="NCBI Taxonomy" id="381306"/>
    <lineage>
        <taxon>Bacteria</taxon>
        <taxon>Pseudomonadati</taxon>
        <taxon>Pseudomonadota</taxon>
        <taxon>Gammaproteobacteria</taxon>
        <taxon>Thiohalorhabdales</taxon>
        <taxon>Thiohalorhabdaceae</taxon>
        <taxon>Thiohalorhabdus</taxon>
    </lineage>
</organism>
<proteinExistence type="inferred from homology"/>
<sequence>MNQGIEIGIPRERKPEEQRVALVPEAVGELVRDGHRVRVESGAGAGSGYGDEAFRAAGAEVVASAEELYASRLILKVKEPIPEEYDLYRSDHVLFSFLHLAAVPELAAFLQERGVTAFAFETLEDDSGRLPLLAPMSAIAGKVAAQYAITLLHAPQGGKGLLLGGAPGTERGRVAVLGAGVVGSNAAALLSAAGARVDVLDLDLDRAEDLAKHGPGQITGLYPYRDTVSEAVRQADVVVGAVLSPGARAPTVVSREQVAAMGPGSVIADVAVDQGGCIETTRPTDYIQPTFVEEGVIHFAVTNIPAAVPLSASRSLSARLLPYAKKLARMPLNDLEGAVGQAPDMDAALNVVRGGIHHEGVAASLSG</sequence>
<dbReference type="EMBL" id="FMUN01000003">
    <property type="protein sequence ID" value="SCY14006.1"/>
    <property type="molecule type" value="Genomic_DNA"/>
</dbReference>
<dbReference type="SUPFAM" id="SSF52283">
    <property type="entry name" value="Formate/glycerate dehydrogenase catalytic domain-like"/>
    <property type="match status" value="1"/>
</dbReference>
<dbReference type="CDD" id="cd05305">
    <property type="entry name" value="L-AlaDH"/>
    <property type="match status" value="1"/>
</dbReference>
<keyword evidence="7" id="KW-1185">Reference proteome</keyword>
<evidence type="ECO:0000256" key="3">
    <source>
        <dbReference type="ARBA" id="ARBA00023002"/>
    </source>
</evidence>
<dbReference type="InterPro" id="IPR007886">
    <property type="entry name" value="AlaDH/PNT_N"/>
</dbReference>
<name>A0A1G5DHA5_9GAMM</name>
<protein>
    <recommendedName>
        <fullName evidence="2">alanine dehydrogenase</fullName>
        <ecNumber evidence="2">1.4.1.1</ecNumber>
    </recommendedName>
</protein>
<dbReference type="NCBIfam" id="TIGR00518">
    <property type="entry name" value="alaDH"/>
    <property type="match status" value="1"/>
</dbReference>
<feature type="domain" description="Alanine dehydrogenase/pyridine nucleotide transhydrogenase N-terminal" evidence="5">
    <location>
        <begin position="8"/>
        <end position="140"/>
    </location>
</feature>
<dbReference type="Gene3D" id="3.40.50.720">
    <property type="entry name" value="NAD(P)-binding Rossmann-like Domain"/>
    <property type="match status" value="2"/>
</dbReference>
<dbReference type="Proteomes" id="UP000183104">
    <property type="component" value="Unassembled WGS sequence"/>
</dbReference>
<dbReference type="GO" id="GO:0005886">
    <property type="term" value="C:plasma membrane"/>
    <property type="evidence" value="ECO:0007669"/>
    <property type="project" value="TreeGrafter"/>
</dbReference>
<dbReference type="InterPro" id="IPR008141">
    <property type="entry name" value="Ala_DH"/>
</dbReference>
<dbReference type="RefSeq" id="WP_176758744.1">
    <property type="nucleotide sequence ID" value="NZ_FMUN01000003.1"/>
</dbReference>
<reference evidence="7" key="1">
    <citation type="submission" date="2016-10" db="EMBL/GenBank/DDBJ databases">
        <authorList>
            <person name="Varghese N."/>
        </authorList>
    </citation>
    <scope>NUCLEOTIDE SEQUENCE [LARGE SCALE GENOMIC DNA]</scope>
    <source>
        <strain evidence="7">HL 19</strain>
    </source>
</reference>
<evidence type="ECO:0000256" key="2">
    <source>
        <dbReference type="ARBA" id="ARBA00012897"/>
    </source>
</evidence>
<dbReference type="STRING" id="381306.AN478_07800"/>
<accession>A0A1G5DHA5</accession>
<dbReference type="Pfam" id="PF01262">
    <property type="entry name" value="AlaDh_PNT_C"/>
    <property type="match status" value="1"/>
</dbReference>
<evidence type="ECO:0000313" key="6">
    <source>
        <dbReference type="EMBL" id="SCY14006.1"/>
    </source>
</evidence>